<dbReference type="EMBL" id="KF901187">
    <property type="protein sequence ID" value="AIF21294.1"/>
    <property type="molecule type" value="Genomic_DNA"/>
</dbReference>
<keyword evidence="1" id="KW-1133">Transmembrane helix</keyword>
<proteinExistence type="predicted"/>
<dbReference type="AlphaFoldDB" id="A0A075I062"/>
<organism evidence="2">
    <name type="scientific">uncultured marine group II/III euryarchaeote KM3_99_A09</name>
    <dbReference type="NCBI Taxonomy" id="1456549"/>
    <lineage>
        <taxon>Archaea</taxon>
        <taxon>Methanobacteriati</taxon>
        <taxon>Methanobacteriota</taxon>
        <taxon>environmental samples</taxon>
    </lineage>
</organism>
<feature type="transmembrane region" description="Helical" evidence="1">
    <location>
        <begin position="84"/>
        <end position="100"/>
    </location>
</feature>
<evidence type="ECO:0008006" key="3">
    <source>
        <dbReference type="Google" id="ProtNLM"/>
    </source>
</evidence>
<keyword evidence="1" id="KW-0472">Membrane</keyword>
<protein>
    <recommendedName>
        <fullName evidence="3">Zinc ribbon domain-containing protein</fullName>
    </recommendedName>
</protein>
<keyword evidence="1" id="KW-0812">Transmembrane</keyword>
<name>A0A075I062_9EURY</name>
<evidence type="ECO:0000313" key="2">
    <source>
        <dbReference type="EMBL" id="AIF21294.1"/>
    </source>
</evidence>
<reference evidence="2" key="1">
    <citation type="journal article" date="2014" name="Genome Biol. Evol.">
        <title>Pangenome evidence for extensive interdomain horizontal transfer affecting lineage core and shell genes in uncultured planktonic thaumarchaeota and euryarchaeota.</title>
        <authorList>
            <person name="Deschamps P."/>
            <person name="Zivanovic Y."/>
            <person name="Moreira D."/>
            <person name="Rodriguez-Valera F."/>
            <person name="Lopez-Garcia P."/>
        </authorList>
    </citation>
    <scope>NUCLEOTIDE SEQUENCE</scope>
</reference>
<feature type="transmembrane region" description="Helical" evidence="1">
    <location>
        <begin position="51"/>
        <end position="72"/>
    </location>
</feature>
<evidence type="ECO:0000256" key="1">
    <source>
        <dbReference type="SAM" id="Phobius"/>
    </source>
</evidence>
<accession>A0A075I062</accession>
<sequence length="331" mass="36323">MGRVVSLFSGSQHSILIVGSKGHRRGVRHRISRSSWSVEGELMADKNEMNAWALLVAPVVIAGVLSSLVPAYSEFIDTSWKAGAYYAAALLIGFILFRRARSVRDHEFHRTKSIKGLKKAYQAEDRGLWSKADAAMADLERDAEGYTARDRELLRAKGTDEIEKRSLRGEKSDGEPDVHLFVEEDHVKRSTSRMSGDSNFDPEAALTGETMERMEAEKSNFLAQVSDKLEDMRQADIEKRAKKIKETVAVKKAEPKPTPEVTAEVKTDYDKIYGGDRAAAGVSEATPGVTDLGDSTGGGEFTGKGAKICLDCGARNALKSTYCYKCSGFLT</sequence>